<dbReference type="Pfam" id="PF21089">
    <property type="entry name" value="PKS_DH_N"/>
    <property type="match status" value="1"/>
</dbReference>
<dbReference type="GO" id="GO:0004315">
    <property type="term" value="F:3-oxoacyl-[acyl-carrier-protein] synthase activity"/>
    <property type="evidence" value="ECO:0007669"/>
    <property type="project" value="InterPro"/>
</dbReference>
<feature type="domain" description="PKS/mFAS DH" evidence="12">
    <location>
        <begin position="2572"/>
        <end position="2855"/>
    </location>
</feature>
<dbReference type="Pfam" id="PF02801">
    <property type="entry name" value="Ketoacyl-synt_C"/>
    <property type="match status" value="2"/>
</dbReference>
<evidence type="ECO:0000256" key="4">
    <source>
        <dbReference type="ARBA" id="ARBA00022679"/>
    </source>
</evidence>
<gene>
    <name evidence="13" type="ORF">POF50_034410</name>
</gene>
<evidence type="ECO:0000259" key="12">
    <source>
        <dbReference type="PROSITE" id="PS52019"/>
    </source>
</evidence>
<dbReference type="GO" id="GO:0006633">
    <property type="term" value="P:fatty acid biosynthetic process"/>
    <property type="evidence" value="ECO:0007669"/>
    <property type="project" value="InterPro"/>
</dbReference>
<dbReference type="PROSITE" id="PS52004">
    <property type="entry name" value="KS3_2"/>
    <property type="match status" value="2"/>
</dbReference>
<dbReference type="Pfam" id="PF08659">
    <property type="entry name" value="KR"/>
    <property type="match status" value="2"/>
</dbReference>
<keyword evidence="2" id="KW-0596">Phosphopantetheine</keyword>
<dbReference type="GO" id="GO:0004312">
    <property type="term" value="F:fatty acid synthase activity"/>
    <property type="evidence" value="ECO:0007669"/>
    <property type="project" value="TreeGrafter"/>
</dbReference>
<dbReference type="SUPFAM" id="SSF51735">
    <property type="entry name" value="NAD(P)-binding Rossmann-fold domains"/>
    <property type="match status" value="4"/>
</dbReference>
<keyword evidence="7" id="KW-0012">Acyltransferase</keyword>
<dbReference type="InterPro" id="IPR055123">
    <property type="entry name" value="SpnB-like_Rossmann"/>
</dbReference>
<dbReference type="InterPro" id="IPR013968">
    <property type="entry name" value="PKS_KR"/>
</dbReference>
<keyword evidence="5" id="KW-0045">Antibiotic biosynthesis</keyword>
<dbReference type="SMART" id="SM00826">
    <property type="entry name" value="PKS_DH"/>
    <property type="match status" value="1"/>
</dbReference>
<dbReference type="InterPro" id="IPR049552">
    <property type="entry name" value="PKS_DH_N"/>
</dbReference>
<reference evidence="13" key="1">
    <citation type="submission" date="2023-05" db="EMBL/GenBank/DDBJ databases">
        <title>Streptantibioticus silvisoli sp. nov., acidotolerant actinomycetes 1 from pine litter.</title>
        <authorList>
            <person name="Swiecimska M."/>
            <person name="Golinska P."/>
            <person name="Sangal V."/>
            <person name="Wachnowicz B."/>
            <person name="Goodfellow M."/>
        </authorList>
    </citation>
    <scope>NUCLEOTIDE SEQUENCE</scope>
    <source>
        <strain evidence="13">SL13</strain>
    </source>
</reference>
<sequence>MLGKLSAGERERVGRSGLVPLGEVDGLGLLDRALGGAGGAVLPMAVDTAALAAAGSALPGLLQSLVRPVRPTAGGGTGAPAGGFARRLTGLDADEAARIVLETVRGHAAGVLGFASGGAIEPAKAFAAMGFDSLTAIELRNQLSATTGLRLTPTLIFDHPNPTALADHLLRELLGAREEITAPAVGTAFADEPIAIIGMGCRFPGGVTSPEELWRLAADGVDAISEFPADRGWDVSAMYGDTDPATWEREHTFEGGFIYEAPEFDAAFFGISPREALAMDPQQRLLLETSWEAFERAGIDSGTLRGSQVGVFVGAATSGYGVGVYDIPEGGRGHILTGTATSVLSGRIGYVFGFEGPAMTVDTACSSSLVSLHLAMQAVRQGECSMALAGGVTVMPNPGMFVDSSQAGAFSSDGRSKAFSARADGTGWGEGVGMVLVERLSDARRNGHPVLALVRGSAINQDGASNGLSAPSGPAQQRVIRQALANARLAPADVDAVEAHGTGTELGDPIEAQALLATYGQRDPEGPPLWLGSLKSNIGHTQSAAGVAGVIKMVMALRHAELPKSLHLDEVTPHVDWSAGAVELLTDSRPWPETGRPRRAAVSSFGISGTNAHVVLEQAPADAAPAGERPADGAPAAETVVPWVLSGRSTPALRAQAGRLRAFVGDRTRVASADVAHALLTTRAAFEHRAVVLGGDRAEQLGLLASLAAGEPADGLVEGRVREGRVAFVFPGQGGQWAEMARELLDSSEVFRNRIEECERALATLVDWSLLEVLRTDGDLEWLQQVEILQPVLWAVMVALAEQWRSVGVVPSAVVGHSQGEIAAAVVAGELSVLDGARVVVWRSRLAVDELVGRGSLVSVALPRAEVADLITPWADVLSVGAVNGPSSTVVSGDMAALQELLALCKERGIRARAVPAAFASHSRQVERIRDRLLEELAVMEPRPGGVPMLSTALDDWVAPGSMDAHYWYRNLRETVEFESATRKLVADGYRFFVEVSPHPVLTQAIDELDEDDVVTVGTLRRDQGGARRFLTSAAELYANGLGVDFAAALPQDRAAVPDLPTYAFQRRRYWLEPAAVPQAVNRPHAPTDDWRYDITWRPVSAPAAPALSGTWLVVTGSADGELSEPYTRRMAAAGARIVSVNLDAAGADQETIAARLRAEPELSGVLSLLALDETPHPARPEVSHALAATLALVRALADTGTDAPLWLATTGAVAVARTERLRDPAQAQIWGLGLVTGLERPGLWGGLVDLPQTADDRVLDGFVAALAGIGAEDQLAVRVSGVFARRLIHAAPPVPSATGWHPRGTVLVTGGTGALGGHVARWLAGNGASRLVLTSRRGAAAPGAEDLTAELTALGADVVVEACDVTDRDAVAALVARHRLDAVVHLAGVSQSTQLTDIGLDELADVVAAKIAGARHLDELLEGPLDAFVLFSSGAGVWGGAGQAAYAAGNAYLDALARHRRDRGLKATALAWGGWADGGMTDATAAEQLGRRGLRLMDPRLAVTVLEQALDADESFVAVADIDWERFAVGFTAARSRPLIEDLPELRDTLSEPAGTDGGDGSELAQRLTALPEAGRAAYMLDLVRTQAAAALGYDDASAIEAGRAFRELGFDSVTAVSLRNRLRTVVGRKLSPTLVFDYPTATALSQHLLAETLGRSQATAAAVGATALIDEPIAIVGMSCRFPGEVESPEDLWRLVTSGGDVISAFPEDRGWDLEHLYHPDADHPGTSYVREGGFVHDIGEFDAGFFGISPREAIAMDPQQRLLLESSWEALERGAIDPRSLKGSRSGVFVGTSFVGYGVGSKPGSETEGFFLFGSGTAAVSGRVSYTLGLEGPAVTVDTACSSSLVAIHLACQALRQNECDLALAGGVAVLVSPVSFTEFSRQRGLATDGRCKPFAAQADGIGWSEGVGMLCVERLSDARRNGHRVLAVIRGTATNQDGASNGLSAPSGPSQQRVIRQALANSRLDAAEVDAVEAHGTGTTLGDPIEAQALLATYGQDRPGDRPLWLGSVKSNIGHTQSAAGVAGVIKMVMALQHGVLPKTLHVDEPTPHVDWSTGSVELLTEQRAWPDSGRPRRAGVSAFGGTGTNAHLVLEQAPGEAPATEPAPAGPLATDAVVPWALSGRTPSALRAQAARLRAFAQESPDAGPADVAHALTATRTAFEHRAVVLGRDHADRLALLAALAAGEPGAGLVEGRVREGRVVFVFPGQGSQWVGMARELLDSCAVFRDRIEECARALDAFVDWSLVEVLRADGDEGAAWLDRVDVVQPVLWAVMVSLAELWCSVGVVPSAVVGHSQGEIAAAVVAGGLSVSDGARVVALRSRLIGEVLSGPGGMVSVALPRADVAELLVPWGAVVSVAAVNGPSSTVVSGEASALDELLAVCEERGVRARRVAVDYASHSVQVEGIRERLLEALAGLEPRSGSVAFYSAVTGGVVDTAQLDAGYWYRNLRETVEFEAAARQLAADGYRFFVEASAHPVLTQAVGELDDEAVVAVGTLRRDEGGTRRLLTSAAELYVTGLDVDLTAFLTGDRAGPVDLPTYPFERQRYWLETQPHQPGDMSAVGLGATGHPLLGAAVPLAGGEGLVMTGRLSVRTQPWLADHAVLGTILLPGTAFVELSLRAGEQVGCPRAEELVLEVPLVLTERDSVQLQVVVGAPDTSGGRPVSVYSRSEQDDTIGGTRWTRHATGTLTAAGAPAPTEPDPWPPADAQAVEVGDFYQHIADLGYGYGPTFQGLRAAWRHGDTVLAEVELPAELREKHAGFGMHPALLDAALHPLGMLPGPGGEAGERTGAVELPFSFRGVSLHRTGATSLRVRLARAGDGAINVTIADGNDRPVAEVDALVCRPVAPQINGLRRHSGDSLFRVEWGSALTLAPAPAHQRALLGPDVLGLAAALTTEDAAVACHDDLAALTAAATPHVVLAPFVSEQPPAGAADDLPARAEQAAHRALRLVQEWTADERFADTRLVVVTRNAVAVTPEETPDLACAPVLGLLRSAQSEHPGRFSLVDVDDDPRSLRSVAAAAEAGEPQVAVRHGAAHAPRLTRIPPSATAGVPLGDSGTVLITGATGTLGSELARHLVTEQGVRHLLLLSRSGTAAPGAAELVAELAAHGARATVEACDTTDRDALARVLARVPAQHPLTAVVHTAAVLDDGVVSGLTPQRLDAVLAPKLRGAWHLHELTAGADLSAFVLFSSAAGVLGGAGQSNYAAANTFLDALAQHRTAAGLPGVSLAWGPWARRTGMTGELTETDVRRLMRSGMTPLSTADGMALFDAGRSIGESVVVPMAFNATALRGRAAEVLPLLRDLIPGVPRAAGTEEVGADSADTLRHKLGRATDAERRRILLDLVRGQVATVLGHASAGTVDTERGFLELGLDSLTAVELRNRLGAATGLRLPATVVFDHPTATALARHLRSALEPRDVTPAAAALSELVRLERALGGIGAQDSGRDEITSRLRALMSRWAAAAPQAEGAQDDLTSATAEEMFEVLDEEFLKS</sequence>
<dbReference type="InterPro" id="IPR018201">
    <property type="entry name" value="Ketoacyl_synth_AS"/>
</dbReference>
<feature type="domain" description="Carrier" evidence="10">
    <location>
        <begin position="1579"/>
        <end position="1654"/>
    </location>
</feature>
<comment type="caution">
    <text evidence="13">The sequence shown here is derived from an EMBL/GenBank/DDBJ whole genome shotgun (WGS) entry which is preliminary data.</text>
</comment>
<dbReference type="PANTHER" id="PTHR43775">
    <property type="entry name" value="FATTY ACID SYNTHASE"/>
    <property type="match status" value="1"/>
</dbReference>
<dbReference type="InterPro" id="IPR020841">
    <property type="entry name" value="PKS_Beta-ketoAc_synthase_dom"/>
</dbReference>
<dbReference type="Pfam" id="PF16197">
    <property type="entry name" value="KAsynt_C_assoc"/>
    <property type="match status" value="2"/>
</dbReference>
<dbReference type="InterPro" id="IPR036736">
    <property type="entry name" value="ACP-like_sf"/>
</dbReference>
<dbReference type="CDD" id="cd08956">
    <property type="entry name" value="KR_3_FAS_SDR_x"/>
    <property type="match status" value="1"/>
</dbReference>
<dbReference type="InterPro" id="IPR016039">
    <property type="entry name" value="Thiolase-like"/>
</dbReference>
<keyword evidence="3" id="KW-0597">Phosphoprotein</keyword>
<evidence type="ECO:0000256" key="2">
    <source>
        <dbReference type="ARBA" id="ARBA00022450"/>
    </source>
</evidence>
<accession>A0AA90KCE0</accession>
<evidence type="ECO:0000259" key="10">
    <source>
        <dbReference type="PROSITE" id="PS50075"/>
    </source>
</evidence>
<dbReference type="SUPFAM" id="SSF53901">
    <property type="entry name" value="Thiolase-like"/>
    <property type="match status" value="2"/>
</dbReference>
<keyword evidence="6" id="KW-0511">Multifunctional enzyme</keyword>
<name>A0AA90KCE0_9ACTN</name>
<evidence type="ECO:0000256" key="6">
    <source>
        <dbReference type="ARBA" id="ARBA00023268"/>
    </source>
</evidence>
<dbReference type="SMART" id="SM00822">
    <property type="entry name" value="PKS_KR"/>
    <property type="match status" value="2"/>
</dbReference>
<dbReference type="Pfam" id="PF00109">
    <property type="entry name" value="ketoacyl-synt"/>
    <property type="match status" value="2"/>
</dbReference>
<feature type="region of interest" description="C-terminal hotdog fold" evidence="8">
    <location>
        <begin position="2711"/>
        <end position="2855"/>
    </location>
</feature>
<dbReference type="SMART" id="SM00827">
    <property type="entry name" value="PKS_AT"/>
    <property type="match status" value="2"/>
</dbReference>
<evidence type="ECO:0000256" key="9">
    <source>
        <dbReference type="SAM" id="MobiDB-lite"/>
    </source>
</evidence>
<dbReference type="CDD" id="cd08952">
    <property type="entry name" value="KR_1_SDR_x"/>
    <property type="match status" value="1"/>
</dbReference>
<protein>
    <submittedName>
        <fullName evidence="13">SDR family NAD(P)-dependent oxidoreductase</fullName>
    </submittedName>
</protein>
<evidence type="ECO:0000256" key="1">
    <source>
        <dbReference type="ARBA" id="ARBA00004792"/>
    </source>
</evidence>
<dbReference type="InterPro" id="IPR049551">
    <property type="entry name" value="PKS_DH_C"/>
</dbReference>
<proteinExistence type="predicted"/>
<feature type="domain" description="Carrier" evidence="10">
    <location>
        <begin position="3343"/>
        <end position="3418"/>
    </location>
</feature>
<dbReference type="Gene3D" id="1.10.1200.10">
    <property type="entry name" value="ACP-like"/>
    <property type="match status" value="3"/>
</dbReference>
<dbReference type="InterPro" id="IPR057326">
    <property type="entry name" value="KR_dom"/>
</dbReference>
<dbReference type="Gene3D" id="3.40.47.10">
    <property type="match status" value="2"/>
</dbReference>
<feature type="active site" description="Proton donor; for dehydratase activity" evidence="8">
    <location>
        <position position="2772"/>
    </location>
</feature>
<dbReference type="Gene3D" id="3.10.129.110">
    <property type="entry name" value="Polyketide synthase dehydratase"/>
    <property type="match status" value="1"/>
</dbReference>
<dbReference type="Gene3D" id="3.40.366.10">
    <property type="entry name" value="Malonyl-Coenzyme A Acyl Carrier Protein, domain 2"/>
    <property type="match status" value="2"/>
</dbReference>
<dbReference type="CDD" id="cd00833">
    <property type="entry name" value="PKS"/>
    <property type="match status" value="2"/>
</dbReference>
<dbReference type="SMART" id="SM00825">
    <property type="entry name" value="PKS_KS"/>
    <property type="match status" value="2"/>
</dbReference>
<keyword evidence="4" id="KW-0808">Transferase</keyword>
<dbReference type="InterPro" id="IPR006162">
    <property type="entry name" value="Ppantetheine_attach_site"/>
</dbReference>
<dbReference type="SMART" id="SM00823">
    <property type="entry name" value="PKS_PP"/>
    <property type="match status" value="3"/>
</dbReference>
<dbReference type="Pfam" id="PF00550">
    <property type="entry name" value="PP-binding"/>
    <property type="match status" value="3"/>
</dbReference>
<dbReference type="InterPro" id="IPR049900">
    <property type="entry name" value="PKS_mFAS_DH"/>
</dbReference>
<evidence type="ECO:0000313" key="13">
    <source>
        <dbReference type="EMBL" id="MDI5974382.1"/>
    </source>
</evidence>
<dbReference type="SUPFAM" id="SSF55048">
    <property type="entry name" value="Probable ACP-binding domain of malonyl-CoA ACP transacylase"/>
    <property type="match status" value="2"/>
</dbReference>
<dbReference type="Gene3D" id="3.40.50.720">
    <property type="entry name" value="NAD(P)-binding Rossmann-like Domain"/>
    <property type="match status" value="2"/>
</dbReference>
<dbReference type="InterPro" id="IPR009081">
    <property type="entry name" value="PP-bd_ACP"/>
</dbReference>
<dbReference type="GO" id="GO:0033068">
    <property type="term" value="P:macrolide biosynthetic process"/>
    <property type="evidence" value="ECO:0007669"/>
    <property type="project" value="UniProtKB-ARBA"/>
</dbReference>
<dbReference type="InterPro" id="IPR014031">
    <property type="entry name" value="Ketoacyl_synth_C"/>
</dbReference>
<feature type="domain" description="Ketosynthase family 3 (KS3)" evidence="11">
    <location>
        <begin position="1672"/>
        <end position="2097"/>
    </location>
</feature>
<dbReference type="InterPro" id="IPR020806">
    <property type="entry name" value="PKS_PP-bd"/>
</dbReference>
<dbReference type="InterPro" id="IPR032821">
    <property type="entry name" value="PKS_assoc"/>
</dbReference>
<feature type="active site" description="Proton acceptor; for dehydratase activity" evidence="8">
    <location>
        <position position="2604"/>
    </location>
</feature>
<dbReference type="Gene3D" id="3.30.70.3290">
    <property type="match status" value="2"/>
</dbReference>
<dbReference type="InterPro" id="IPR042104">
    <property type="entry name" value="PKS_dehydratase_sf"/>
</dbReference>
<dbReference type="Pfam" id="PF00698">
    <property type="entry name" value="Acyl_transf_1"/>
    <property type="match status" value="2"/>
</dbReference>
<dbReference type="InterPro" id="IPR050091">
    <property type="entry name" value="PKS_NRPS_Biosynth_Enz"/>
</dbReference>
<dbReference type="InterPro" id="IPR001227">
    <property type="entry name" value="Ac_transferase_dom_sf"/>
</dbReference>
<dbReference type="FunFam" id="1.10.1200.10:FF:000007">
    <property type="entry name" value="Probable polyketide synthase pks17"/>
    <property type="match status" value="3"/>
</dbReference>
<dbReference type="PROSITE" id="PS52019">
    <property type="entry name" value="PKS_MFAS_DH"/>
    <property type="match status" value="1"/>
</dbReference>
<dbReference type="InterPro" id="IPR036291">
    <property type="entry name" value="NAD(P)-bd_dom_sf"/>
</dbReference>
<dbReference type="PROSITE" id="PS00606">
    <property type="entry name" value="KS3_1"/>
    <property type="match status" value="2"/>
</dbReference>
<dbReference type="SMART" id="SM01294">
    <property type="entry name" value="PKS_PP_betabranch"/>
    <property type="match status" value="3"/>
</dbReference>
<dbReference type="InterPro" id="IPR014043">
    <property type="entry name" value="Acyl_transferase_dom"/>
</dbReference>
<dbReference type="InterPro" id="IPR016035">
    <property type="entry name" value="Acyl_Trfase/lysoPLipase"/>
</dbReference>
<dbReference type="PROSITE" id="PS50075">
    <property type="entry name" value="CARRIER"/>
    <property type="match status" value="3"/>
</dbReference>
<dbReference type="FunFam" id="3.40.366.10:FF:000002">
    <property type="entry name" value="Probable polyketide synthase 2"/>
    <property type="match status" value="2"/>
</dbReference>
<dbReference type="InterPro" id="IPR016036">
    <property type="entry name" value="Malonyl_transacylase_ACP-bd"/>
</dbReference>
<evidence type="ECO:0000256" key="7">
    <source>
        <dbReference type="ARBA" id="ARBA00023315"/>
    </source>
</evidence>
<organism evidence="13">
    <name type="scientific">Streptantibioticus silvisoli</name>
    <dbReference type="NCBI Taxonomy" id="2705255"/>
    <lineage>
        <taxon>Bacteria</taxon>
        <taxon>Bacillati</taxon>
        <taxon>Actinomycetota</taxon>
        <taxon>Actinomycetes</taxon>
        <taxon>Kitasatosporales</taxon>
        <taxon>Streptomycetaceae</taxon>
        <taxon>Streptantibioticus</taxon>
    </lineage>
</organism>
<dbReference type="SUPFAM" id="SSF47336">
    <property type="entry name" value="ACP-like"/>
    <property type="match status" value="3"/>
</dbReference>
<feature type="domain" description="Carrier" evidence="10">
    <location>
        <begin position="95"/>
        <end position="173"/>
    </location>
</feature>
<dbReference type="SUPFAM" id="SSF52151">
    <property type="entry name" value="FabD/lysophospholipase-like"/>
    <property type="match status" value="2"/>
</dbReference>
<dbReference type="PROSITE" id="PS00012">
    <property type="entry name" value="PHOSPHOPANTETHEINE"/>
    <property type="match status" value="2"/>
</dbReference>
<evidence type="ECO:0000256" key="3">
    <source>
        <dbReference type="ARBA" id="ARBA00022553"/>
    </source>
</evidence>
<dbReference type="Pfam" id="PF22953">
    <property type="entry name" value="SpnB_Rossmann"/>
    <property type="match status" value="1"/>
</dbReference>
<evidence type="ECO:0000256" key="5">
    <source>
        <dbReference type="ARBA" id="ARBA00023194"/>
    </source>
</evidence>
<dbReference type="Pfam" id="PF14765">
    <property type="entry name" value="PS-DH"/>
    <property type="match status" value="1"/>
</dbReference>
<dbReference type="FunFam" id="3.40.47.10:FF:000019">
    <property type="entry name" value="Polyketide synthase type I"/>
    <property type="match status" value="2"/>
</dbReference>
<evidence type="ECO:0000256" key="8">
    <source>
        <dbReference type="PROSITE-ProRule" id="PRU01363"/>
    </source>
</evidence>
<dbReference type="EMBL" id="JABXJJ020000073">
    <property type="protein sequence ID" value="MDI5974382.1"/>
    <property type="molecule type" value="Genomic_DNA"/>
</dbReference>
<comment type="pathway">
    <text evidence="1">Antibiotic biosynthesis.</text>
</comment>
<feature type="region of interest" description="N-terminal hotdog fold" evidence="8">
    <location>
        <begin position="2572"/>
        <end position="2699"/>
    </location>
</feature>
<dbReference type="InterPro" id="IPR020807">
    <property type="entry name" value="PKS_DH"/>
</dbReference>
<evidence type="ECO:0000259" key="11">
    <source>
        <dbReference type="PROSITE" id="PS52004"/>
    </source>
</evidence>
<feature type="region of interest" description="Disordered" evidence="9">
    <location>
        <begin position="2663"/>
        <end position="2682"/>
    </location>
</feature>
<feature type="domain" description="Ketosynthase family 3 (KS3)" evidence="11">
    <location>
        <begin position="191"/>
        <end position="618"/>
    </location>
</feature>
<dbReference type="GO" id="GO:0031177">
    <property type="term" value="F:phosphopantetheine binding"/>
    <property type="evidence" value="ECO:0007669"/>
    <property type="project" value="InterPro"/>
</dbReference>
<dbReference type="InterPro" id="IPR014030">
    <property type="entry name" value="Ketoacyl_synth_N"/>
</dbReference>
<dbReference type="PANTHER" id="PTHR43775:SF51">
    <property type="entry name" value="INACTIVE PHENOLPHTHIOCEROL SYNTHESIS POLYKETIDE SYNTHASE TYPE I PKS1-RELATED"/>
    <property type="match status" value="1"/>
</dbReference>